<keyword evidence="8" id="KW-1185">Reference proteome</keyword>
<keyword evidence="1" id="KW-0479">Metal-binding</keyword>
<organism evidence="7 8">
    <name type="scientific">Exophiala viscosa</name>
    <dbReference type="NCBI Taxonomy" id="2486360"/>
    <lineage>
        <taxon>Eukaryota</taxon>
        <taxon>Fungi</taxon>
        <taxon>Dikarya</taxon>
        <taxon>Ascomycota</taxon>
        <taxon>Pezizomycotina</taxon>
        <taxon>Eurotiomycetes</taxon>
        <taxon>Chaetothyriomycetidae</taxon>
        <taxon>Chaetothyriales</taxon>
        <taxon>Herpotrichiellaceae</taxon>
        <taxon>Exophiala</taxon>
    </lineage>
</organism>
<dbReference type="Pfam" id="PF00172">
    <property type="entry name" value="Zn_clus"/>
    <property type="match status" value="1"/>
</dbReference>
<dbReference type="InterPro" id="IPR007219">
    <property type="entry name" value="XnlR_reg_dom"/>
</dbReference>
<sequence length="669" mass="75405">MSEQPTRPAVRKRRHSNDALKRSSVACDRCRGRKTKCAGNYPHPCAACIDARQSCVYSDTEKRVSVPESYLHKLQAHARKANAQPRGPAVTTPDHVSQNVDFVAFTGTDNWVSGGQGQYYYMGNSSSTYIANRLVPTTEALTWHLYPHYEDASWLRRSVSAELPQLPPFEFAKRLYSAQRAYIGTIFSFLNDEEFYPRLKRVYARAPDPADQEECLICCQVLLVFALGQMYSVNQWTGNDGPPGFSYFKSALKFLPDSHEDGSILFVEVLSYVGYYMQTLNRRDAAYLYLGLAMRMAISLGLHQEVTDQELDPHERERRRRVWWSTYSLDRLLSVTSGHPISIQDDDIDVLLPSPTDGEDTHLPTVLRCYTSLSKILGRIGEEIYRRKQKSGTNLAASVQNVMDSLSEWFRQIPPSSRLEISDLEKEVHREQVSLYLYYYQCISMTARPLLLYAVRRHMAATAQRPATTRWEDGLPAGMVSVIQAAIAAARSSVSILNKAAKFNLVATYGFIDGEQAFSSALLLVMVNMAFPHTEIDASAMDTSLNVLQGMADKGNRYIRACHSLLHKIRETIKSRPPPPPQVHRAEITNNQPSQQVLDQQLFQVQPAAFNPMAAGMSGVQDNSWSLAMDDDVGLWTEVLDSIGIDMDRHWVETALMAEDSLTMDPRSM</sequence>
<evidence type="ECO:0000256" key="4">
    <source>
        <dbReference type="ARBA" id="ARBA00023163"/>
    </source>
</evidence>
<dbReference type="InterPro" id="IPR051127">
    <property type="entry name" value="Fungal_SecMet_Regulators"/>
</dbReference>
<dbReference type="GO" id="GO:0003677">
    <property type="term" value="F:DNA binding"/>
    <property type="evidence" value="ECO:0007669"/>
    <property type="project" value="UniProtKB-KW"/>
</dbReference>
<keyword evidence="3" id="KW-0238">DNA-binding</keyword>
<evidence type="ECO:0000259" key="6">
    <source>
        <dbReference type="PROSITE" id="PS50048"/>
    </source>
</evidence>
<dbReference type="Proteomes" id="UP001203852">
    <property type="component" value="Unassembled WGS sequence"/>
</dbReference>
<evidence type="ECO:0000256" key="5">
    <source>
        <dbReference type="ARBA" id="ARBA00023242"/>
    </source>
</evidence>
<dbReference type="Gene3D" id="4.10.240.10">
    <property type="entry name" value="Zn(2)-C6 fungal-type DNA-binding domain"/>
    <property type="match status" value="1"/>
</dbReference>
<dbReference type="InterPro" id="IPR036864">
    <property type="entry name" value="Zn2-C6_fun-type_DNA-bd_sf"/>
</dbReference>
<accession>A0AAN6IJT8</accession>
<dbReference type="InterPro" id="IPR001138">
    <property type="entry name" value="Zn2Cys6_DnaBD"/>
</dbReference>
<keyword evidence="4" id="KW-0804">Transcription</keyword>
<dbReference type="AlphaFoldDB" id="A0AAN6IJT8"/>
<dbReference type="SMART" id="SM00906">
    <property type="entry name" value="Fungal_trans"/>
    <property type="match status" value="1"/>
</dbReference>
<comment type="caution">
    <text evidence="7">The sequence shown here is derived from an EMBL/GenBank/DDBJ whole genome shotgun (WGS) entry which is preliminary data.</text>
</comment>
<dbReference type="SUPFAM" id="SSF57701">
    <property type="entry name" value="Zn2/Cys6 DNA-binding domain"/>
    <property type="match status" value="1"/>
</dbReference>
<dbReference type="PROSITE" id="PS50048">
    <property type="entry name" value="ZN2_CY6_FUNGAL_2"/>
    <property type="match status" value="1"/>
</dbReference>
<dbReference type="PANTHER" id="PTHR47424">
    <property type="entry name" value="REGULATORY PROTEIN GAL4"/>
    <property type="match status" value="1"/>
</dbReference>
<dbReference type="CDD" id="cd00067">
    <property type="entry name" value="GAL4"/>
    <property type="match status" value="1"/>
</dbReference>
<dbReference type="EMBL" id="MU404350">
    <property type="protein sequence ID" value="KAI1617859.1"/>
    <property type="molecule type" value="Genomic_DNA"/>
</dbReference>
<evidence type="ECO:0000256" key="2">
    <source>
        <dbReference type="ARBA" id="ARBA00023015"/>
    </source>
</evidence>
<dbReference type="GO" id="GO:0008270">
    <property type="term" value="F:zinc ion binding"/>
    <property type="evidence" value="ECO:0007669"/>
    <property type="project" value="InterPro"/>
</dbReference>
<keyword evidence="5" id="KW-0539">Nucleus</keyword>
<name>A0AAN6IJT8_9EURO</name>
<dbReference type="CDD" id="cd12148">
    <property type="entry name" value="fungal_TF_MHR"/>
    <property type="match status" value="1"/>
</dbReference>
<dbReference type="SMART" id="SM00066">
    <property type="entry name" value="GAL4"/>
    <property type="match status" value="1"/>
</dbReference>
<evidence type="ECO:0000313" key="8">
    <source>
        <dbReference type="Proteomes" id="UP001203852"/>
    </source>
</evidence>
<dbReference type="GO" id="GO:0000981">
    <property type="term" value="F:DNA-binding transcription factor activity, RNA polymerase II-specific"/>
    <property type="evidence" value="ECO:0007669"/>
    <property type="project" value="InterPro"/>
</dbReference>
<evidence type="ECO:0000313" key="7">
    <source>
        <dbReference type="EMBL" id="KAI1617859.1"/>
    </source>
</evidence>
<keyword evidence="2" id="KW-0805">Transcription regulation</keyword>
<dbReference type="PROSITE" id="PS00463">
    <property type="entry name" value="ZN2_CY6_FUNGAL_1"/>
    <property type="match status" value="1"/>
</dbReference>
<evidence type="ECO:0000256" key="1">
    <source>
        <dbReference type="ARBA" id="ARBA00022723"/>
    </source>
</evidence>
<feature type="domain" description="Zn(2)-C6 fungal-type" evidence="6">
    <location>
        <begin position="26"/>
        <end position="57"/>
    </location>
</feature>
<reference evidence="7" key="1">
    <citation type="journal article" date="2022" name="bioRxiv">
        <title>Deciphering the potential niche of two novel black yeast fungi from a biological soil crust based on their genomes, phenotypes, and melanin regulation.</title>
        <authorList>
            <consortium name="DOE Joint Genome Institute"/>
            <person name="Carr E.C."/>
            <person name="Barton Q."/>
            <person name="Grambo S."/>
            <person name="Sullivan M."/>
            <person name="Renfro C.M."/>
            <person name="Kuo A."/>
            <person name="Pangilinan J."/>
            <person name="Lipzen A."/>
            <person name="Keymanesh K."/>
            <person name="Savage E."/>
            <person name="Barry K."/>
            <person name="Grigoriev I.V."/>
            <person name="Riekhof W.R."/>
            <person name="Harris S.S."/>
        </authorList>
    </citation>
    <scope>NUCLEOTIDE SEQUENCE</scope>
    <source>
        <strain evidence="7">JF 03-4F</strain>
    </source>
</reference>
<evidence type="ECO:0000256" key="3">
    <source>
        <dbReference type="ARBA" id="ARBA00023125"/>
    </source>
</evidence>
<proteinExistence type="predicted"/>
<dbReference type="GO" id="GO:0006351">
    <property type="term" value="P:DNA-templated transcription"/>
    <property type="evidence" value="ECO:0007669"/>
    <property type="project" value="InterPro"/>
</dbReference>
<gene>
    <name evidence="7" type="ORF">EDD36DRAFT_14811</name>
</gene>
<dbReference type="Pfam" id="PF04082">
    <property type="entry name" value="Fungal_trans"/>
    <property type="match status" value="1"/>
</dbReference>
<dbReference type="PANTHER" id="PTHR47424:SF6">
    <property type="entry name" value="PROLINE UTILIZATION TRANS-ACTIVATOR"/>
    <property type="match status" value="1"/>
</dbReference>
<protein>
    <submittedName>
        <fullName evidence="7">Fungal-specific transcription factor domain-containing protein</fullName>
    </submittedName>
</protein>